<keyword evidence="9" id="KW-0067">ATP-binding</keyword>
<evidence type="ECO:0000259" key="12">
    <source>
        <dbReference type="PROSITE" id="PS51163"/>
    </source>
</evidence>
<keyword evidence="6" id="KW-0819">tRNA processing</keyword>
<evidence type="ECO:0000256" key="8">
    <source>
        <dbReference type="ARBA" id="ARBA00022741"/>
    </source>
</evidence>
<evidence type="ECO:0000256" key="4">
    <source>
        <dbReference type="ARBA" id="ARBA00022490"/>
    </source>
</evidence>
<protein>
    <recommendedName>
        <fullName evidence="10">L-threonylcarbamoyladenylate synthase</fullName>
        <ecNumber evidence="3">2.7.7.87</ecNumber>
    </recommendedName>
    <alternativeName>
        <fullName evidence="10">L-threonylcarbamoyladenylate synthase</fullName>
    </alternativeName>
</protein>
<keyword evidence="8" id="KW-0547">Nucleotide-binding</keyword>
<evidence type="ECO:0000256" key="11">
    <source>
        <dbReference type="ARBA" id="ARBA00048366"/>
    </source>
</evidence>
<dbReference type="GO" id="GO:0061710">
    <property type="term" value="F:L-threonylcarbamoyladenylate synthase"/>
    <property type="evidence" value="ECO:0007669"/>
    <property type="project" value="UniProtKB-EC"/>
</dbReference>
<evidence type="ECO:0000256" key="6">
    <source>
        <dbReference type="ARBA" id="ARBA00022694"/>
    </source>
</evidence>
<dbReference type="GO" id="GO:0005737">
    <property type="term" value="C:cytoplasm"/>
    <property type="evidence" value="ECO:0007669"/>
    <property type="project" value="UniProtKB-SubCell"/>
</dbReference>
<evidence type="ECO:0000256" key="9">
    <source>
        <dbReference type="ARBA" id="ARBA00022840"/>
    </source>
</evidence>
<dbReference type="EC" id="2.7.7.87" evidence="3"/>
<dbReference type="SUPFAM" id="SSF55821">
    <property type="entry name" value="YrdC/RibB"/>
    <property type="match status" value="1"/>
</dbReference>
<dbReference type="GO" id="GO:0006450">
    <property type="term" value="P:regulation of translational fidelity"/>
    <property type="evidence" value="ECO:0007669"/>
    <property type="project" value="TreeGrafter"/>
</dbReference>
<keyword evidence="14" id="KW-1185">Reference proteome</keyword>
<comment type="subcellular location">
    <subcellularLocation>
        <location evidence="1">Cytoplasm</location>
    </subcellularLocation>
</comment>
<keyword evidence="5" id="KW-0808">Transferase</keyword>
<comment type="catalytic activity">
    <reaction evidence="11">
        <text>L-threonine + hydrogencarbonate + ATP = L-threonylcarbamoyladenylate + diphosphate + H2O</text>
        <dbReference type="Rhea" id="RHEA:36407"/>
        <dbReference type="ChEBI" id="CHEBI:15377"/>
        <dbReference type="ChEBI" id="CHEBI:17544"/>
        <dbReference type="ChEBI" id="CHEBI:30616"/>
        <dbReference type="ChEBI" id="CHEBI:33019"/>
        <dbReference type="ChEBI" id="CHEBI:57926"/>
        <dbReference type="ChEBI" id="CHEBI:73682"/>
        <dbReference type="EC" id="2.7.7.87"/>
    </reaction>
</comment>
<dbReference type="GO" id="GO:0005524">
    <property type="term" value="F:ATP binding"/>
    <property type="evidence" value="ECO:0007669"/>
    <property type="project" value="UniProtKB-KW"/>
</dbReference>
<accession>A0A133VMB9</accession>
<dbReference type="AlphaFoldDB" id="A0A133VMB9"/>
<keyword evidence="7" id="KW-0548">Nucleotidyltransferase</keyword>
<evidence type="ECO:0000256" key="1">
    <source>
        <dbReference type="ARBA" id="ARBA00004496"/>
    </source>
</evidence>
<evidence type="ECO:0000256" key="2">
    <source>
        <dbReference type="ARBA" id="ARBA00007663"/>
    </source>
</evidence>
<dbReference type="PANTHER" id="PTHR17490">
    <property type="entry name" value="SUA5"/>
    <property type="match status" value="1"/>
</dbReference>
<dbReference type="InterPro" id="IPR050156">
    <property type="entry name" value="TC-AMP_synthase_SUA5"/>
</dbReference>
<comment type="caution">
    <text evidence="13">The sequence shown here is derived from an EMBL/GenBank/DDBJ whole genome shotgun (WGS) entry which is preliminary data.</text>
</comment>
<feature type="domain" description="YrdC-like" evidence="12">
    <location>
        <begin position="8"/>
        <end position="193"/>
    </location>
</feature>
<dbReference type="Gene3D" id="3.90.870.10">
    <property type="entry name" value="DHBP synthase"/>
    <property type="match status" value="1"/>
</dbReference>
<dbReference type="NCBIfam" id="TIGR00057">
    <property type="entry name" value="L-threonylcarbamoyladenylate synthase"/>
    <property type="match status" value="1"/>
</dbReference>
<dbReference type="PATRIC" id="fig|1698280.3.peg.878"/>
<evidence type="ECO:0000256" key="5">
    <source>
        <dbReference type="ARBA" id="ARBA00022679"/>
    </source>
</evidence>
<organism evidence="13 14">
    <name type="scientific">candidate division MSBL1 archaeon SCGC-AAA382A20</name>
    <dbReference type="NCBI Taxonomy" id="1698280"/>
    <lineage>
        <taxon>Archaea</taxon>
        <taxon>Methanobacteriati</taxon>
        <taxon>Methanobacteriota</taxon>
        <taxon>candidate division MSBL1</taxon>
    </lineage>
</organism>
<dbReference type="PANTHER" id="PTHR17490:SF16">
    <property type="entry name" value="THREONYLCARBAMOYL-AMP SYNTHASE"/>
    <property type="match status" value="1"/>
</dbReference>
<evidence type="ECO:0000256" key="10">
    <source>
        <dbReference type="ARBA" id="ARBA00029774"/>
    </source>
</evidence>
<name>A0A133VMB9_9EURY</name>
<proteinExistence type="inferred from homology"/>
<gene>
    <name evidence="13" type="ORF">AKJ51_00915</name>
</gene>
<dbReference type="GO" id="GO:0008033">
    <property type="term" value="P:tRNA processing"/>
    <property type="evidence" value="ECO:0007669"/>
    <property type="project" value="UniProtKB-KW"/>
</dbReference>
<comment type="similarity">
    <text evidence="2">Belongs to the SUA5 family.</text>
</comment>
<evidence type="ECO:0000256" key="3">
    <source>
        <dbReference type="ARBA" id="ARBA00012584"/>
    </source>
</evidence>
<evidence type="ECO:0000256" key="7">
    <source>
        <dbReference type="ARBA" id="ARBA00022695"/>
    </source>
</evidence>
<evidence type="ECO:0000313" key="14">
    <source>
        <dbReference type="Proteomes" id="UP000070263"/>
    </source>
</evidence>
<keyword evidence="4" id="KW-0963">Cytoplasm</keyword>
<dbReference type="EMBL" id="LHYE01000005">
    <property type="protein sequence ID" value="KXB07608.1"/>
    <property type="molecule type" value="Genomic_DNA"/>
</dbReference>
<evidence type="ECO:0000313" key="13">
    <source>
        <dbReference type="EMBL" id="KXB07608.1"/>
    </source>
</evidence>
<sequence length="203" mass="21488">MRGEEPEPGLLQNAVESLKSGKLVVYPTETVYGLGADATSDEAVTRVFNAKSRSRDDPVSIAVDSLSMSYYVGKLGPIEETLIRKLLPGPLTVLVEYRPVLSNILSAGTGKVGVRVPDQPVTRKLIRLFGGPITSTSANISGKDSPTSVDEALNQLGSSVDFVIDVGESLIGESSTVVDVVEGEIEIVREGPLSKFEIESALG</sequence>
<dbReference type="PROSITE" id="PS51163">
    <property type="entry name" value="YRDC"/>
    <property type="match status" value="1"/>
</dbReference>
<dbReference type="Proteomes" id="UP000070263">
    <property type="component" value="Unassembled WGS sequence"/>
</dbReference>
<dbReference type="GO" id="GO:0003725">
    <property type="term" value="F:double-stranded RNA binding"/>
    <property type="evidence" value="ECO:0007669"/>
    <property type="project" value="InterPro"/>
</dbReference>
<dbReference type="InterPro" id="IPR006070">
    <property type="entry name" value="Sua5-like_dom"/>
</dbReference>
<reference evidence="13 14" key="1">
    <citation type="journal article" date="2016" name="Sci. Rep.">
        <title>Metabolic traits of an uncultured archaeal lineage -MSBL1- from brine pools of the Red Sea.</title>
        <authorList>
            <person name="Mwirichia R."/>
            <person name="Alam I."/>
            <person name="Rashid M."/>
            <person name="Vinu M."/>
            <person name="Ba-Alawi W."/>
            <person name="Anthony Kamau A."/>
            <person name="Kamanda Ngugi D."/>
            <person name="Goker M."/>
            <person name="Klenk H.P."/>
            <person name="Bajic V."/>
            <person name="Stingl U."/>
        </authorList>
    </citation>
    <scope>NUCLEOTIDE SEQUENCE [LARGE SCALE GENOMIC DNA]</scope>
    <source>
        <strain evidence="13">SCGC-AAA382A20</strain>
    </source>
</reference>
<dbReference type="GO" id="GO:0000049">
    <property type="term" value="F:tRNA binding"/>
    <property type="evidence" value="ECO:0007669"/>
    <property type="project" value="TreeGrafter"/>
</dbReference>
<dbReference type="InterPro" id="IPR017945">
    <property type="entry name" value="DHBP_synth_RibB-like_a/b_dom"/>
</dbReference>
<dbReference type="Pfam" id="PF01300">
    <property type="entry name" value="Sua5_yciO_yrdC"/>
    <property type="match status" value="1"/>
</dbReference>